<organism evidence="1 2">
    <name type="scientific">Winogradskyella bathintestinalis</name>
    <dbReference type="NCBI Taxonomy" id="3035208"/>
    <lineage>
        <taxon>Bacteria</taxon>
        <taxon>Pseudomonadati</taxon>
        <taxon>Bacteroidota</taxon>
        <taxon>Flavobacteriia</taxon>
        <taxon>Flavobacteriales</taxon>
        <taxon>Flavobacteriaceae</taxon>
        <taxon>Winogradskyella</taxon>
    </lineage>
</organism>
<dbReference type="Gene3D" id="1.10.287.470">
    <property type="entry name" value="Helix hairpin bin"/>
    <property type="match status" value="1"/>
</dbReference>
<dbReference type="PROSITE" id="PS51257">
    <property type="entry name" value="PROKAR_LIPOPROTEIN"/>
    <property type="match status" value="1"/>
</dbReference>
<dbReference type="Gene3D" id="2.40.30.170">
    <property type="match status" value="1"/>
</dbReference>
<gene>
    <name evidence="1" type="ORF">QMA06_08920</name>
</gene>
<dbReference type="SUPFAM" id="SSF111369">
    <property type="entry name" value="HlyD-like secretion proteins"/>
    <property type="match status" value="1"/>
</dbReference>
<accession>A0ABT7ZUY7</accession>
<name>A0ABT7ZUY7_9FLAO</name>
<dbReference type="PANTHER" id="PTHR30469:SF15">
    <property type="entry name" value="HLYD FAMILY OF SECRETION PROTEINS"/>
    <property type="match status" value="1"/>
</dbReference>
<dbReference type="EMBL" id="JASDDK010000002">
    <property type="protein sequence ID" value="MDN3492841.1"/>
    <property type="molecule type" value="Genomic_DNA"/>
</dbReference>
<comment type="caution">
    <text evidence="1">The sequence shown here is derived from an EMBL/GenBank/DDBJ whole genome shotgun (WGS) entry which is preliminary data.</text>
</comment>
<protein>
    <submittedName>
        <fullName evidence="1">HlyD family efflux transporter periplasmic adaptor subunit</fullName>
    </submittedName>
</protein>
<reference evidence="1 2" key="1">
    <citation type="journal article" date="2023" name="Int. J. Syst. Evol. Microbiol.">
        <title>Winogradskyella bathintestinalis sp. nov., isolated from the intestine of the deep-sea loosejaw dragonfish, Malacosteus niger.</title>
        <authorList>
            <person name="Uniacke-Lowe S."/>
            <person name="Johnson C.N."/>
            <person name="Stanton C."/>
            <person name="Hill C."/>
            <person name="Ross P."/>
        </authorList>
    </citation>
    <scope>NUCLEOTIDE SEQUENCE [LARGE SCALE GENOMIC DNA]</scope>
    <source>
        <strain evidence="1 2">APC 3343</strain>
    </source>
</reference>
<dbReference type="Gene3D" id="2.40.50.100">
    <property type="match status" value="1"/>
</dbReference>
<sequence length="381" mass="42306">MRKALLSVIGVLIILAACVGAYFLIESNTKVKPKVAKVVKTVFVDTVKNATVPITIPANGNLIAKNRLELYSEVQGVFESSTNDFKAGQPYKKGQLLIRINANEYYASVQAAKSDLYNLITSLMPDLRLDYPEAFPIWNTYLQNFDMNKDMAALPDSTDEKVNYFITGRGVQSAFYNVKNLEQRLSKYRIYAPYNGILTESLVNKGTLVRPGQKLGEFIDTSVYELELAISSNFSDLLQIGEKVELNTLNKQTSFTGVVSRVNGRIDQATQTVTVFVQVKGDNLKEGMFLEAQLDAKEVSDAIKISRKLLVDQSEIFVIKDSILDIIQVEPVYFSPKDVIVKGVPDDTVILAKSIPGAYAGMLVKVNEESLENSQEQQTAQ</sequence>
<dbReference type="Proteomes" id="UP001231197">
    <property type="component" value="Unassembled WGS sequence"/>
</dbReference>
<dbReference type="PANTHER" id="PTHR30469">
    <property type="entry name" value="MULTIDRUG RESISTANCE PROTEIN MDTA"/>
    <property type="match status" value="1"/>
</dbReference>
<proteinExistence type="predicted"/>
<evidence type="ECO:0000313" key="1">
    <source>
        <dbReference type="EMBL" id="MDN3492841.1"/>
    </source>
</evidence>
<dbReference type="RefSeq" id="WP_290206487.1">
    <property type="nucleotide sequence ID" value="NZ_JASDDK010000002.1"/>
</dbReference>
<keyword evidence="2" id="KW-1185">Reference proteome</keyword>
<evidence type="ECO:0000313" key="2">
    <source>
        <dbReference type="Proteomes" id="UP001231197"/>
    </source>
</evidence>